<gene>
    <name evidence="11" type="ORF">DCAF_LOCUS5661</name>
</gene>
<keyword evidence="12" id="KW-1185">Reference proteome</keyword>
<comment type="subcellular location">
    <subcellularLocation>
        <location evidence="1">Endosome membrane</location>
        <topology evidence="1">Multi-pass membrane protein</topology>
    </subcellularLocation>
    <subcellularLocation>
        <location evidence="2">Golgi apparatus membrane</location>
        <topology evidence="2">Multi-pass membrane protein</topology>
    </subcellularLocation>
</comment>
<reference evidence="11 12" key="1">
    <citation type="submission" date="2024-01" db="EMBL/GenBank/DDBJ databases">
        <authorList>
            <person name="Waweru B."/>
        </authorList>
    </citation>
    <scope>NUCLEOTIDE SEQUENCE [LARGE SCALE GENOMIC DNA]</scope>
</reference>
<evidence type="ECO:0000256" key="8">
    <source>
        <dbReference type="ARBA" id="ARBA00023034"/>
    </source>
</evidence>
<sequence length="216" mass="25454">MAERILEAMMLVAVLIVLSVHQASSDETDHRYRVGDPVPLYANKVGPYRNPSETYGYFDLGYCMPDNVKRKKLSLVEVLNGDRLVSAPYQLEFLREKHSESVCKKKLSKEEVARFRAAVSEDYYFQMYFDDLPIWAFLGSFEKERIDSKHRYYLFKHIQFDIFYNEDRVIEINAMTHLNEVVDLPEDKEVDVEFLCTVKWKKTNTLLRRGWISTLS</sequence>
<keyword evidence="4" id="KW-0812">Transmembrane</keyword>
<evidence type="ECO:0000256" key="6">
    <source>
        <dbReference type="ARBA" id="ARBA00022753"/>
    </source>
</evidence>
<evidence type="ECO:0000256" key="10">
    <source>
        <dbReference type="RuleBase" id="RU363079"/>
    </source>
</evidence>
<feature type="signal peptide" evidence="10">
    <location>
        <begin position="1"/>
        <end position="25"/>
    </location>
</feature>
<dbReference type="Pfam" id="PF02990">
    <property type="entry name" value="EMP70"/>
    <property type="match status" value="1"/>
</dbReference>
<protein>
    <recommendedName>
        <fullName evidence="10">Transmembrane 9 superfamily member</fullName>
    </recommendedName>
</protein>
<comment type="similarity">
    <text evidence="3 10">Belongs to the nonaspanin (TM9SF) (TC 9.A.2) family.</text>
</comment>
<keyword evidence="5 10" id="KW-0732">Signal</keyword>
<comment type="caution">
    <text evidence="11">The sequence shown here is derived from an EMBL/GenBank/DDBJ whole genome shotgun (WGS) entry which is preliminary data.</text>
</comment>
<evidence type="ECO:0000256" key="3">
    <source>
        <dbReference type="ARBA" id="ARBA00005227"/>
    </source>
</evidence>
<dbReference type="GO" id="GO:0072657">
    <property type="term" value="P:protein localization to membrane"/>
    <property type="evidence" value="ECO:0007669"/>
    <property type="project" value="TreeGrafter"/>
</dbReference>
<organism evidence="11 12">
    <name type="scientific">Dovyalis caffra</name>
    <dbReference type="NCBI Taxonomy" id="77055"/>
    <lineage>
        <taxon>Eukaryota</taxon>
        <taxon>Viridiplantae</taxon>
        <taxon>Streptophyta</taxon>
        <taxon>Embryophyta</taxon>
        <taxon>Tracheophyta</taxon>
        <taxon>Spermatophyta</taxon>
        <taxon>Magnoliopsida</taxon>
        <taxon>eudicotyledons</taxon>
        <taxon>Gunneridae</taxon>
        <taxon>Pentapetalae</taxon>
        <taxon>rosids</taxon>
        <taxon>fabids</taxon>
        <taxon>Malpighiales</taxon>
        <taxon>Salicaceae</taxon>
        <taxon>Flacourtieae</taxon>
        <taxon>Dovyalis</taxon>
    </lineage>
</organism>
<evidence type="ECO:0000256" key="9">
    <source>
        <dbReference type="ARBA" id="ARBA00023136"/>
    </source>
</evidence>
<dbReference type="InterPro" id="IPR004240">
    <property type="entry name" value="EMP70"/>
</dbReference>
<dbReference type="EMBL" id="CAWUPB010000871">
    <property type="protein sequence ID" value="CAK7327943.1"/>
    <property type="molecule type" value="Genomic_DNA"/>
</dbReference>
<dbReference type="GO" id="GO:0010008">
    <property type="term" value="C:endosome membrane"/>
    <property type="evidence" value="ECO:0007669"/>
    <property type="project" value="UniProtKB-SubCell"/>
</dbReference>
<evidence type="ECO:0000256" key="2">
    <source>
        <dbReference type="ARBA" id="ARBA00004653"/>
    </source>
</evidence>
<proteinExistence type="inferred from homology"/>
<dbReference type="PANTHER" id="PTHR10766">
    <property type="entry name" value="TRANSMEMBRANE 9 SUPERFAMILY PROTEIN"/>
    <property type="match status" value="1"/>
</dbReference>
<dbReference type="AlphaFoldDB" id="A0AAV1R200"/>
<evidence type="ECO:0000256" key="4">
    <source>
        <dbReference type="ARBA" id="ARBA00022692"/>
    </source>
</evidence>
<dbReference type="Proteomes" id="UP001314170">
    <property type="component" value="Unassembled WGS sequence"/>
</dbReference>
<evidence type="ECO:0000313" key="12">
    <source>
        <dbReference type="Proteomes" id="UP001314170"/>
    </source>
</evidence>
<name>A0AAV1R200_9ROSI</name>
<evidence type="ECO:0000256" key="7">
    <source>
        <dbReference type="ARBA" id="ARBA00022989"/>
    </source>
</evidence>
<keyword evidence="9" id="KW-0472">Membrane</keyword>
<keyword evidence="6" id="KW-0967">Endosome</keyword>
<dbReference type="GO" id="GO:0000139">
    <property type="term" value="C:Golgi membrane"/>
    <property type="evidence" value="ECO:0007669"/>
    <property type="project" value="UniProtKB-SubCell"/>
</dbReference>
<evidence type="ECO:0000256" key="1">
    <source>
        <dbReference type="ARBA" id="ARBA00004337"/>
    </source>
</evidence>
<keyword evidence="8" id="KW-0333">Golgi apparatus</keyword>
<dbReference type="PANTHER" id="PTHR10766:SF169">
    <property type="entry name" value="TRANSMEMBRANE 9 SUPERFAMILY MEMBER"/>
    <property type="match status" value="1"/>
</dbReference>
<accession>A0AAV1R200</accession>
<evidence type="ECO:0000256" key="5">
    <source>
        <dbReference type="ARBA" id="ARBA00022729"/>
    </source>
</evidence>
<feature type="chain" id="PRO_5043104482" description="Transmembrane 9 superfamily member" evidence="10">
    <location>
        <begin position="26"/>
        <end position="216"/>
    </location>
</feature>
<keyword evidence="7" id="KW-1133">Transmembrane helix</keyword>
<evidence type="ECO:0000313" key="11">
    <source>
        <dbReference type="EMBL" id="CAK7327943.1"/>
    </source>
</evidence>